<dbReference type="Pfam" id="PF00752">
    <property type="entry name" value="XPG_N"/>
    <property type="match status" value="1"/>
</dbReference>
<dbReference type="SUPFAM" id="SSF88723">
    <property type="entry name" value="PIN domain-like"/>
    <property type="match status" value="1"/>
</dbReference>
<keyword evidence="18" id="KW-1185">Reference proteome</keyword>
<evidence type="ECO:0000256" key="8">
    <source>
        <dbReference type="ARBA" id="ARBA00022801"/>
    </source>
</evidence>
<dbReference type="EMBL" id="OZ075139">
    <property type="protein sequence ID" value="CAL5016611.1"/>
    <property type="molecule type" value="Genomic_DNA"/>
</dbReference>
<keyword evidence="10" id="KW-0460">Magnesium</keyword>
<dbReference type="InterPro" id="IPR019974">
    <property type="entry name" value="XPG_CS"/>
</dbReference>
<dbReference type="SUPFAM" id="SSF47807">
    <property type="entry name" value="5' to 3' exonuclease, C-terminal subdomain"/>
    <property type="match status" value="1"/>
</dbReference>
<dbReference type="FunFam" id="1.10.150.20:FF:000009">
    <property type="entry name" value="Flap endonuclease 1"/>
    <property type="match status" value="1"/>
</dbReference>
<evidence type="ECO:0008006" key="19">
    <source>
        <dbReference type="Google" id="ProtNLM"/>
    </source>
</evidence>
<dbReference type="PRINTS" id="PR00853">
    <property type="entry name" value="XPGRADSUPER"/>
</dbReference>
<evidence type="ECO:0000256" key="9">
    <source>
        <dbReference type="ARBA" id="ARBA00022839"/>
    </source>
</evidence>
<evidence type="ECO:0000256" key="10">
    <source>
        <dbReference type="ARBA" id="ARBA00022842"/>
    </source>
</evidence>
<dbReference type="Gene3D" id="1.10.150.20">
    <property type="entry name" value="5' to 3' exonuclease, C-terminal subdomain"/>
    <property type="match status" value="1"/>
</dbReference>
<feature type="domain" description="XPG N-terminal" evidence="16">
    <location>
        <begin position="1"/>
        <end position="106"/>
    </location>
</feature>
<evidence type="ECO:0000256" key="4">
    <source>
        <dbReference type="ARBA" id="ARBA00022722"/>
    </source>
</evidence>
<evidence type="ECO:0000256" key="5">
    <source>
        <dbReference type="ARBA" id="ARBA00022723"/>
    </source>
</evidence>
<evidence type="ECO:0000259" key="15">
    <source>
        <dbReference type="SMART" id="SM00484"/>
    </source>
</evidence>
<keyword evidence="7" id="KW-0227">DNA damage</keyword>
<keyword evidence="11" id="KW-0496">Mitochondrion</keyword>
<dbReference type="Pfam" id="PF00867">
    <property type="entry name" value="XPG_I"/>
    <property type="match status" value="1"/>
</dbReference>
<comment type="similarity">
    <text evidence="14">Belongs to the XPG/RAD2 endonuclease family. FEN1 subfamily.</text>
</comment>
<evidence type="ECO:0000256" key="7">
    <source>
        <dbReference type="ARBA" id="ARBA00022763"/>
    </source>
</evidence>
<dbReference type="InterPro" id="IPR006085">
    <property type="entry name" value="XPG_DNA_repair_N"/>
</dbReference>
<dbReference type="PANTHER" id="PTHR11081:SF9">
    <property type="entry name" value="FLAP ENDONUCLEASE 1"/>
    <property type="match status" value="1"/>
</dbReference>
<reference evidence="18" key="1">
    <citation type="submission" date="2024-06" db="EMBL/GenBank/DDBJ databases">
        <authorList>
            <person name="Ryan C."/>
        </authorList>
    </citation>
    <scope>NUCLEOTIDE SEQUENCE [LARGE SCALE GENOMIC DNA]</scope>
</reference>
<keyword evidence="2" id="KW-0597">Phosphoprotein</keyword>
<evidence type="ECO:0000256" key="13">
    <source>
        <dbReference type="ARBA" id="ARBA00023242"/>
    </source>
</evidence>
<evidence type="ECO:0000256" key="1">
    <source>
        <dbReference type="ARBA" id="ARBA00001946"/>
    </source>
</evidence>
<keyword evidence="4" id="KW-0540">Nuclease</keyword>
<evidence type="ECO:0000313" key="17">
    <source>
        <dbReference type="EMBL" id="CAL5016611.1"/>
    </source>
</evidence>
<evidence type="ECO:0000256" key="11">
    <source>
        <dbReference type="ARBA" id="ARBA00023128"/>
    </source>
</evidence>
<feature type="domain" description="XPG-I" evidence="15">
    <location>
        <begin position="155"/>
        <end position="212"/>
    </location>
</feature>
<protein>
    <recommendedName>
        <fullName evidence="19">Flap endonuclease 1</fullName>
    </recommendedName>
</protein>
<keyword evidence="5" id="KW-0479">Metal-binding</keyword>
<keyword evidence="12" id="KW-0234">DNA repair</keyword>
<keyword evidence="13" id="KW-0539">Nucleus</keyword>
<evidence type="ECO:0000256" key="12">
    <source>
        <dbReference type="ARBA" id="ARBA00023204"/>
    </source>
</evidence>
<name>A0ABC9CB24_9POAL</name>
<evidence type="ECO:0000256" key="3">
    <source>
        <dbReference type="ARBA" id="ARBA00022705"/>
    </source>
</evidence>
<keyword evidence="6" id="KW-0255">Endonuclease</keyword>
<dbReference type="PANTHER" id="PTHR11081">
    <property type="entry name" value="FLAP ENDONUCLEASE FAMILY MEMBER"/>
    <property type="match status" value="1"/>
</dbReference>
<dbReference type="SMART" id="SM00484">
    <property type="entry name" value="XPGI"/>
    <property type="match status" value="1"/>
</dbReference>
<keyword evidence="8" id="KW-0378">Hydrolase</keyword>
<dbReference type="SMART" id="SM00485">
    <property type="entry name" value="XPGN"/>
    <property type="match status" value="1"/>
</dbReference>
<dbReference type="Proteomes" id="UP001497457">
    <property type="component" value="Chromosome 29rd"/>
</dbReference>
<sequence>MGIKGLANLVADEAPESIKSRGLEEYSGKTIAIDTSISVCQFLNAKGSRNLKNKDDEQTGHLRGLLYRVATFMEAGIKPVYVFDGSPPALKKKHAIAERNLRRQITAQAAKGAPPPKKPRVQLQQQTITQPIRQETLIKEMPTNKIFDQCKKLFALLGIPIVQAPREAEAQCVRLCKDGKAYAEFDGAHVLEKLKLSRDEFIDLCILCGCDYCPNIEGMEAKAALDMIRKHGCLEHVLKNAESYQIPNDWPYKNVRLLFTEPDVDKNVAELQWEKPDEEGVIAFLVSHGFNKKHLTTAIGRINKALGLKSQKPLDDFYLAPKKEKKTVKLQTSLEKFYQSGSTSAVAPPKKEGCSSP</sequence>
<dbReference type="GO" id="GO:0006260">
    <property type="term" value="P:DNA replication"/>
    <property type="evidence" value="ECO:0007669"/>
    <property type="project" value="UniProtKB-KW"/>
</dbReference>
<dbReference type="AlphaFoldDB" id="A0ABC9CB24"/>
<dbReference type="SMART" id="SM00279">
    <property type="entry name" value="HhH2"/>
    <property type="match status" value="1"/>
</dbReference>
<evidence type="ECO:0000256" key="14">
    <source>
        <dbReference type="ARBA" id="ARBA00034726"/>
    </source>
</evidence>
<dbReference type="GO" id="GO:0004527">
    <property type="term" value="F:exonuclease activity"/>
    <property type="evidence" value="ECO:0007669"/>
    <property type="project" value="UniProtKB-KW"/>
</dbReference>
<keyword evidence="9" id="KW-0269">Exonuclease</keyword>
<proteinExistence type="inferred from homology"/>
<evidence type="ECO:0000256" key="2">
    <source>
        <dbReference type="ARBA" id="ARBA00022553"/>
    </source>
</evidence>
<dbReference type="Gene3D" id="3.40.50.1010">
    <property type="entry name" value="5'-nuclease"/>
    <property type="match status" value="1"/>
</dbReference>
<gene>
    <name evidence="17" type="ORF">URODEC1_LOCUS73317</name>
</gene>
<dbReference type="PROSITE" id="PS00841">
    <property type="entry name" value="XPG_1"/>
    <property type="match status" value="1"/>
</dbReference>
<reference evidence="17 18" key="2">
    <citation type="submission" date="2024-10" db="EMBL/GenBank/DDBJ databases">
        <authorList>
            <person name="Ryan C."/>
        </authorList>
    </citation>
    <scope>NUCLEOTIDE SEQUENCE [LARGE SCALE GENOMIC DNA]</scope>
</reference>
<keyword evidence="3" id="KW-0235">DNA replication</keyword>
<accession>A0ABC9CB24</accession>
<dbReference type="GO" id="GO:0046872">
    <property type="term" value="F:metal ion binding"/>
    <property type="evidence" value="ECO:0007669"/>
    <property type="project" value="UniProtKB-KW"/>
</dbReference>
<organism evidence="17 18">
    <name type="scientific">Urochloa decumbens</name>
    <dbReference type="NCBI Taxonomy" id="240449"/>
    <lineage>
        <taxon>Eukaryota</taxon>
        <taxon>Viridiplantae</taxon>
        <taxon>Streptophyta</taxon>
        <taxon>Embryophyta</taxon>
        <taxon>Tracheophyta</taxon>
        <taxon>Spermatophyta</taxon>
        <taxon>Magnoliopsida</taxon>
        <taxon>Liliopsida</taxon>
        <taxon>Poales</taxon>
        <taxon>Poaceae</taxon>
        <taxon>PACMAD clade</taxon>
        <taxon>Panicoideae</taxon>
        <taxon>Panicodae</taxon>
        <taxon>Paniceae</taxon>
        <taxon>Melinidinae</taxon>
        <taxon>Urochloa</taxon>
    </lineage>
</organism>
<comment type="cofactor">
    <cofactor evidence="1">
        <name>Mg(2+)</name>
        <dbReference type="ChEBI" id="CHEBI:18420"/>
    </cofactor>
</comment>
<evidence type="ECO:0000313" key="18">
    <source>
        <dbReference type="Proteomes" id="UP001497457"/>
    </source>
</evidence>
<dbReference type="GO" id="GO:0004519">
    <property type="term" value="F:endonuclease activity"/>
    <property type="evidence" value="ECO:0007669"/>
    <property type="project" value="UniProtKB-KW"/>
</dbReference>
<evidence type="ECO:0000259" key="16">
    <source>
        <dbReference type="SMART" id="SM00485"/>
    </source>
</evidence>
<dbReference type="GO" id="GO:0006281">
    <property type="term" value="P:DNA repair"/>
    <property type="evidence" value="ECO:0007669"/>
    <property type="project" value="UniProtKB-KW"/>
</dbReference>
<dbReference type="InterPro" id="IPR029060">
    <property type="entry name" value="PIN-like_dom_sf"/>
</dbReference>
<dbReference type="InterPro" id="IPR006084">
    <property type="entry name" value="XPG/Rad2"/>
</dbReference>
<dbReference type="InterPro" id="IPR036279">
    <property type="entry name" value="5-3_exonuclease_C_sf"/>
</dbReference>
<evidence type="ECO:0000256" key="6">
    <source>
        <dbReference type="ARBA" id="ARBA00022759"/>
    </source>
</evidence>
<dbReference type="InterPro" id="IPR008918">
    <property type="entry name" value="HhH2"/>
</dbReference>
<dbReference type="InterPro" id="IPR006086">
    <property type="entry name" value="XPG-I_dom"/>
</dbReference>